<evidence type="ECO:0000313" key="1">
    <source>
        <dbReference type="EMBL" id="KAJ0081596.1"/>
    </source>
</evidence>
<comment type="caution">
    <text evidence="1">The sequence shown here is derived from an EMBL/GenBank/DDBJ whole genome shotgun (WGS) entry which is preliminary data.</text>
</comment>
<proteinExistence type="predicted"/>
<dbReference type="Proteomes" id="UP001164250">
    <property type="component" value="Chromosome 12"/>
</dbReference>
<sequence>MLVATLITSVVFTATFTVPTDNKRGTGVPVFIQKVSFAISLISSTTSIITFLSLYTSGYKEEDYLFRLPAKFAAGLLTLSTSIAAMIVIFCSFFFIVFDHEMLVFVITVSVIASVPLILFLRQQSLLLLHVIRSTYMSSSLFHSSKRTLFYREWRATERKKTELLDILVTICRLIKELF</sequence>
<reference evidence="2" key="1">
    <citation type="journal article" date="2023" name="G3 (Bethesda)">
        <title>Genome assembly and association tests identify interacting loci associated with vigor, precocity, and sex in interspecific pistachio rootstocks.</title>
        <authorList>
            <person name="Palmer W."/>
            <person name="Jacygrad E."/>
            <person name="Sagayaradj S."/>
            <person name="Cavanaugh K."/>
            <person name="Han R."/>
            <person name="Bertier L."/>
            <person name="Beede B."/>
            <person name="Kafkas S."/>
            <person name="Golino D."/>
            <person name="Preece J."/>
            <person name="Michelmore R."/>
        </authorList>
    </citation>
    <scope>NUCLEOTIDE SEQUENCE [LARGE SCALE GENOMIC DNA]</scope>
</reference>
<gene>
    <name evidence="1" type="ORF">Patl1_11307</name>
</gene>
<accession>A0ACC1A5Z5</accession>
<organism evidence="1 2">
    <name type="scientific">Pistacia atlantica</name>
    <dbReference type="NCBI Taxonomy" id="434234"/>
    <lineage>
        <taxon>Eukaryota</taxon>
        <taxon>Viridiplantae</taxon>
        <taxon>Streptophyta</taxon>
        <taxon>Embryophyta</taxon>
        <taxon>Tracheophyta</taxon>
        <taxon>Spermatophyta</taxon>
        <taxon>Magnoliopsida</taxon>
        <taxon>eudicotyledons</taxon>
        <taxon>Gunneridae</taxon>
        <taxon>Pentapetalae</taxon>
        <taxon>rosids</taxon>
        <taxon>malvids</taxon>
        <taxon>Sapindales</taxon>
        <taxon>Anacardiaceae</taxon>
        <taxon>Pistacia</taxon>
    </lineage>
</organism>
<protein>
    <submittedName>
        <fullName evidence="1">Uncharacterized protein</fullName>
    </submittedName>
</protein>
<name>A0ACC1A5Z5_9ROSI</name>
<keyword evidence="2" id="KW-1185">Reference proteome</keyword>
<evidence type="ECO:0000313" key="2">
    <source>
        <dbReference type="Proteomes" id="UP001164250"/>
    </source>
</evidence>
<dbReference type="EMBL" id="CM047908">
    <property type="protein sequence ID" value="KAJ0081596.1"/>
    <property type="molecule type" value="Genomic_DNA"/>
</dbReference>